<proteinExistence type="predicted"/>
<gene>
    <name evidence="2" type="ORF">AWC06_01175</name>
</gene>
<reference evidence="2 3" key="1">
    <citation type="submission" date="2016-01" db="EMBL/GenBank/DDBJ databases">
        <title>The new phylogeny of the genus Mycobacterium.</title>
        <authorList>
            <person name="Tarcisio F."/>
            <person name="Conor M."/>
            <person name="Antonella G."/>
            <person name="Elisabetta G."/>
            <person name="Giulia F.S."/>
            <person name="Sara T."/>
            <person name="Anna F."/>
            <person name="Clotilde B."/>
            <person name="Roberto B."/>
            <person name="Veronica D.S."/>
            <person name="Fabio R."/>
            <person name="Monica P."/>
            <person name="Olivier J."/>
            <person name="Enrico T."/>
            <person name="Nicola S."/>
        </authorList>
    </citation>
    <scope>NUCLEOTIDE SEQUENCE [LARGE SCALE GENOMIC DNA]</scope>
    <source>
        <strain evidence="2 3">DSM 45731</strain>
    </source>
</reference>
<dbReference type="EMBL" id="LQOW01000031">
    <property type="protein sequence ID" value="ORV56850.1"/>
    <property type="molecule type" value="Genomic_DNA"/>
</dbReference>
<dbReference type="GO" id="GO:0030638">
    <property type="term" value="P:polyketide metabolic process"/>
    <property type="evidence" value="ECO:0007669"/>
    <property type="project" value="InterPro"/>
</dbReference>
<comment type="caution">
    <text evidence="2">The sequence shown here is derived from an EMBL/GenBank/DDBJ whole genome shotgun (WGS) entry which is preliminary data.</text>
</comment>
<dbReference type="SUPFAM" id="SSF54427">
    <property type="entry name" value="NTF2-like"/>
    <property type="match status" value="1"/>
</dbReference>
<dbReference type="Proteomes" id="UP000194000">
    <property type="component" value="Unassembled WGS sequence"/>
</dbReference>
<sequence length="187" mass="20711">MRMRWQPKCDACRMVNKTYDLSAIFDEHVADEFVAEDVAATMATMTAQPYVNHVPTMMGGVGADALADFYGKYFIGHWPADTRIIPVCRTVGSDRVVDEMIMSFTHDIPMPTFLPGVAPTGRTVLLPVVVVMGFEADKVAYERIYWDQASLLVQVGLLDEKSLPVTGVGQAEKVLDKDLPANTLLQR</sequence>
<dbReference type="STRING" id="1260918.AWC06_01175"/>
<name>A0A1X1UJ34_9MYCO</name>
<accession>A0A1X1UJ34</accession>
<dbReference type="PANTHER" id="PTHR38436:SF3">
    <property type="entry name" value="CARBOXYMETHYLENEBUTENOLIDASE-RELATED"/>
    <property type="match status" value="1"/>
</dbReference>
<dbReference type="Pfam" id="PF12680">
    <property type="entry name" value="SnoaL_2"/>
    <property type="match status" value="1"/>
</dbReference>
<feature type="domain" description="SnoaL-like" evidence="1">
    <location>
        <begin position="31"/>
        <end position="140"/>
    </location>
</feature>
<dbReference type="AlphaFoldDB" id="A0A1X1UJ34"/>
<evidence type="ECO:0000259" key="1">
    <source>
        <dbReference type="Pfam" id="PF12680"/>
    </source>
</evidence>
<dbReference type="InterPro" id="IPR037401">
    <property type="entry name" value="SnoaL-like"/>
</dbReference>
<evidence type="ECO:0000313" key="3">
    <source>
        <dbReference type="Proteomes" id="UP000194000"/>
    </source>
</evidence>
<protein>
    <recommendedName>
        <fullName evidence="1">SnoaL-like domain-containing protein</fullName>
    </recommendedName>
</protein>
<dbReference type="InterPro" id="IPR032710">
    <property type="entry name" value="NTF2-like_dom_sf"/>
</dbReference>
<evidence type="ECO:0000313" key="2">
    <source>
        <dbReference type="EMBL" id="ORV56850.1"/>
    </source>
</evidence>
<dbReference type="InterPro" id="IPR009959">
    <property type="entry name" value="Cyclase_SnoaL-like"/>
</dbReference>
<dbReference type="PANTHER" id="PTHR38436">
    <property type="entry name" value="POLYKETIDE CYCLASE SNOAL-LIKE DOMAIN"/>
    <property type="match status" value="1"/>
</dbReference>
<keyword evidence="3" id="KW-1185">Reference proteome</keyword>
<dbReference type="Gene3D" id="3.10.450.50">
    <property type="match status" value="1"/>
</dbReference>
<organism evidence="2 3">
    <name type="scientific">Mycobacterium fragae</name>
    <dbReference type="NCBI Taxonomy" id="1260918"/>
    <lineage>
        <taxon>Bacteria</taxon>
        <taxon>Bacillati</taxon>
        <taxon>Actinomycetota</taxon>
        <taxon>Actinomycetes</taxon>
        <taxon>Mycobacteriales</taxon>
        <taxon>Mycobacteriaceae</taxon>
        <taxon>Mycobacterium</taxon>
    </lineage>
</organism>